<comment type="caution">
    <text evidence="2">The sequence shown here is derived from an EMBL/GenBank/DDBJ whole genome shotgun (WGS) entry which is preliminary data.</text>
</comment>
<name>A0A9P9HCC3_FUSSL</name>
<feature type="domain" description="Heterokaryon incompatibility" evidence="1">
    <location>
        <begin position="221"/>
        <end position="369"/>
    </location>
</feature>
<dbReference type="PANTHER" id="PTHR33112:SF16">
    <property type="entry name" value="HETEROKARYON INCOMPATIBILITY DOMAIN-CONTAINING PROTEIN"/>
    <property type="match status" value="1"/>
</dbReference>
<dbReference type="InterPro" id="IPR010730">
    <property type="entry name" value="HET"/>
</dbReference>
<evidence type="ECO:0000313" key="3">
    <source>
        <dbReference type="Proteomes" id="UP000736672"/>
    </source>
</evidence>
<dbReference type="Proteomes" id="UP000736672">
    <property type="component" value="Unassembled WGS sequence"/>
</dbReference>
<evidence type="ECO:0000259" key="1">
    <source>
        <dbReference type="Pfam" id="PF06985"/>
    </source>
</evidence>
<protein>
    <submittedName>
        <fullName evidence="2">Heterokaryon incompatibility protein-domain-containing protein</fullName>
    </submittedName>
</protein>
<evidence type="ECO:0000313" key="2">
    <source>
        <dbReference type="EMBL" id="KAH7255010.1"/>
    </source>
</evidence>
<dbReference type="AlphaFoldDB" id="A0A9P9HCC3"/>
<proteinExistence type="predicted"/>
<organism evidence="2 3">
    <name type="scientific">Fusarium solani</name>
    <name type="common">Filamentous fungus</name>
    <dbReference type="NCBI Taxonomy" id="169388"/>
    <lineage>
        <taxon>Eukaryota</taxon>
        <taxon>Fungi</taxon>
        <taxon>Dikarya</taxon>
        <taxon>Ascomycota</taxon>
        <taxon>Pezizomycotina</taxon>
        <taxon>Sordariomycetes</taxon>
        <taxon>Hypocreomycetidae</taxon>
        <taxon>Hypocreales</taxon>
        <taxon>Nectriaceae</taxon>
        <taxon>Fusarium</taxon>
        <taxon>Fusarium solani species complex</taxon>
    </lineage>
</organism>
<gene>
    <name evidence="2" type="ORF">B0J15DRAFT_397171</name>
</gene>
<dbReference type="EMBL" id="JAGTJS010000010">
    <property type="protein sequence ID" value="KAH7255010.1"/>
    <property type="molecule type" value="Genomic_DNA"/>
</dbReference>
<dbReference type="OrthoDB" id="5125733at2759"/>
<accession>A0A9P9HCC3</accession>
<sequence>MTSEKSDLPHTCEHCNRILLDKPVKKEAYGQYDVTLPHNRGEVSQAVQAGCPLFSRYPRFPFLDLSAAQSLDPNSWQPWFDQPQFLRFEGWQRRSALMLAKSMLNPYDQPFEISYNTEGDFSLRCLSWVSEVDTMRIVAPPEDPAAEDIVFRPIKERVDTEETFEFLRSHIKECYETHCHQGTCPPSTGDFAPRRVIRIDGSTDPPSLRLYAPEAGEDIRWCALSYCWGGQNQSVMTTIATIQERYDGIEFGSLPKTLQDSITTTHRLGIQYIWIDSLCIVQDDSNEKAQDIAQMGEVYSQAYITLSASSAARVTEGFLQTRSIPQPLDPIALRYVNESGVEGTIIATSEPIPEGMPDPINSRAWTFQERVLSPRLVEFSSTQVRWRCNSVERCDSGCPPRTTWKVHFETSWIVDGTSNSSGTLMDIQQQWNHLVTAYSQRNLTYPADKLIAFSAIPKTLGRPGRYLAGLWETDLPCNLLWKVTHLWFPSSGTVDKRKARIETYRAPSWSWASVDGEVECKLGVESSIPEPACKVLDVQVDLANDDAPFGAVVSGYIIIRGNTRCAVFYPLTSELFFYEPGTEEGDKERQTARYEGFADCKPDEDTAAAENPSVNVCCLHIRNFGGRGEGLLLVEDVEGNFFRRIGHFYWNLEDLGDSFEHAEKAQVKIV</sequence>
<keyword evidence="3" id="KW-1185">Reference proteome</keyword>
<dbReference type="Pfam" id="PF06985">
    <property type="entry name" value="HET"/>
    <property type="match status" value="1"/>
</dbReference>
<dbReference type="PANTHER" id="PTHR33112">
    <property type="entry name" value="DOMAIN PROTEIN, PUTATIVE-RELATED"/>
    <property type="match status" value="1"/>
</dbReference>
<reference evidence="2" key="1">
    <citation type="journal article" date="2021" name="Nat. Commun.">
        <title>Genetic determinants of endophytism in the Arabidopsis root mycobiome.</title>
        <authorList>
            <person name="Mesny F."/>
            <person name="Miyauchi S."/>
            <person name="Thiergart T."/>
            <person name="Pickel B."/>
            <person name="Atanasova L."/>
            <person name="Karlsson M."/>
            <person name="Huettel B."/>
            <person name="Barry K.W."/>
            <person name="Haridas S."/>
            <person name="Chen C."/>
            <person name="Bauer D."/>
            <person name="Andreopoulos W."/>
            <person name="Pangilinan J."/>
            <person name="LaButti K."/>
            <person name="Riley R."/>
            <person name="Lipzen A."/>
            <person name="Clum A."/>
            <person name="Drula E."/>
            <person name="Henrissat B."/>
            <person name="Kohler A."/>
            <person name="Grigoriev I.V."/>
            <person name="Martin F.M."/>
            <person name="Hacquard S."/>
        </authorList>
    </citation>
    <scope>NUCLEOTIDE SEQUENCE</scope>
    <source>
        <strain evidence="2">FSSC 5 MPI-SDFR-AT-0091</strain>
    </source>
</reference>